<proteinExistence type="predicted"/>
<evidence type="ECO:0000313" key="3">
    <source>
        <dbReference type="Proteomes" id="UP001497522"/>
    </source>
</evidence>
<evidence type="ECO:0000313" key="2">
    <source>
        <dbReference type="EMBL" id="CAK9873299.1"/>
    </source>
</evidence>
<keyword evidence="1" id="KW-0472">Membrane</keyword>
<evidence type="ECO:0000256" key="1">
    <source>
        <dbReference type="SAM" id="Phobius"/>
    </source>
</evidence>
<name>A0ABP1BDF3_9BRYO</name>
<dbReference type="PANTHER" id="PTHR28110">
    <property type="entry name" value="TRANSMEMBRANE PROTEIN"/>
    <property type="match status" value="1"/>
</dbReference>
<feature type="transmembrane region" description="Helical" evidence="1">
    <location>
        <begin position="51"/>
        <end position="74"/>
    </location>
</feature>
<evidence type="ECO:0008006" key="4">
    <source>
        <dbReference type="Google" id="ProtNLM"/>
    </source>
</evidence>
<keyword evidence="3" id="KW-1185">Reference proteome</keyword>
<dbReference type="Proteomes" id="UP001497522">
    <property type="component" value="Chromosome 3"/>
</dbReference>
<organism evidence="2 3">
    <name type="scientific">Sphagnum jensenii</name>
    <dbReference type="NCBI Taxonomy" id="128206"/>
    <lineage>
        <taxon>Eukaryota</taxon>
        <taxon>Viridiplantae</taxon>
        <taxon>Streptophyta</taxon>
        <taxon>Embryophyta</taxon>
        <taxon>Bryophyta</taxon>
        <taxon>Sphagnophytina</taxon>
        <taxon>Sphagnopsida</taxon>
        <taxon>Sphagnales</taxon>
        <taxon>Sphagnaceae</taxon>
        <taxon>Sphagnum</taxon>
    </lineage>
</organism>
<keyword evidence="1" id="KW-1133">Transmembrane helix</keyword>
<accession>A0ABP1BDF3</accession>
<dbReference type="InterPro" id="IPR055323">
    <property type="entry name" value="C57A10.07/YOR238W"/>
</dbReference>
<gene>
    <name evidence="2" type="ORF">CSSPJE1EN2_LOCUS15869</name>
</gene>
<dbReference type="EMBL" id="OZ023704">
    <property type="protein sequence ID" value="CAK9873299.1"/>
    <property type="molecule type" value="Genomic_DNA"/>
</dbReference>
<sequence length="340" mass="38146">MGVFFLQLEGWRDFDLEAGILRQPRRGKRLVSGGGRMAGAFRQPFSSYQKLPTSVIISGSLVLSGILFILVFIYNQTYGPQFGATRVPGQIFSDYTSPFKDLRSLVMVAGHAVYTSSSCDKPDGEDAWFLEPYQKHPGQASTFVKHIKSGVEVASIMKDSLLLFSGGETRRDAGPRSEAQSYWGVAEAEGWFGKTEDVRWRALTEEHARDSFENLLFSICRFRELTGHYPSNITIVSYDFKESRFSELHRIAIRFPASQFSFVGVPTTPTSQEAAVAGEVKVQKMFQEDPYGCTGSLRTKRIARDPFIRSIPYPSGCPEIRGLFSWCGTEFYGGRLPWDV</sequence>
<protein>
    <recommendedName>
        <fullName evidence="4">DUF218 domain-containing protein</fullName>
    </recommendedName>
</protein>
<reference evidence="2" key="1">
    <citation type="submission" date="2024-03" db="EMBL/GenBank/DDBJ databases">
        <authorList>
            <consortium name="ELIXIR-Norway"/>
            <consortium name="Elixir Norway"/>
        </authorList>
    </citation>
    <scope>NUCLEOTIDE SEQUENCE</scope>
</reference>
<dbReference type="PANTHER" id="PTHR28110:SF1">
    <property type="entry name" value="TRANSMEMBRANE PROTEIN"/>
    <property type="match status" value="1"/>
</dbReference>
<keyword evidence="1" id="KW-0812">Transmembrane</keyword>